<feature type="domain" description="Myb-like" evidence="9">
    <location>
        <begin position="6"/>
        <end position="58"/>
    </location>
</feature>
<dbReference type="GO" id="GO:0080090">
    <property type="term" value="P:regulation of primary metabolic process"/>
    <property type="evidence" value="ECO:0007669"/>
    <property type="project" value="UniProtKB-ARBA"/>
</dbReference>
<dbReference type="EMBL" id="OZ034818">
    <property type="protein sequence ID" value="CAL1389647.1"/>
    <property type="molecule type" value="Genomic_DNA"/>
</dbReference>
<dbReference type="Proteomes" id="UP001497516">
    <property type="component" value="Chromosome 5"/>
</dbReference>
<sequence length="289" mass="33380">MESVAAGGLRKGAWTEQEDRLLRRCIEVYGEGRWHQVPVRAGLNRCRKSCRLRWLNYLTPNIKRGEFSDDEVDLIVRLHKLLGNRWSLIAGRLPGRTANDVKNYWNTDQKKKTATAPFPCKLAYLSDSRQPAAGAKNNISRPQRTKANIIKPRPRTFSSKTKSLSWPMKPIEPNNPATSNKPKNIINLHHKLPTSQQDDRRRCQENHDGAEITWMDQLERFLDDGINNNLPVAVDHEADQFPLGQLMSSIMPDHQEKSVDNMMMFQEDNYQSFWSDLDICHLLSDRHDI</sequence>
<dbReference type="SUPFAM" id="SSF46689">
    <property type="entry name" value="Homeodomain-like"/>
    <property type="match status" value="1"/>
</dbReference>
<dbReference type="PANTHER" id="PTHR47999:SF24">
    <property type="entry name" value="TRANSCRIPTION FACTOR MYB90"/>
    <property type="match status" value="1"/>
</dbReference>
<dbReference type="SMART" id="SM00717">
    <property type="entry name" value="SANT"/>
    <property type="match status" value="2"/>
</dbReference>
<keyword evidence="6" id="KW-0804">Transcription</keyword>
<evidence type="ECO:0000313" key="12">
    <source>
        <dbReference type="Proteomes" id="UP001497516"/>
    </source>
</evidence>
<gene>
    <name evidence="11" type="ORF">LTRI10_LOCUS30491</name>
</gene>
<keyword evidence="12" id="KW-1185">Reference proteome</keyword>
<dbReference type="PANTHER" id="PTHR47999">
    <property type="entry name" value="TRANSCRIPTION FACTOR MYB8-RELATED-RELATED"/>
    <property type="match status" value="1"/>
</dbReference>
<evidence type="ECO:0000256" key="3">
    <source>
        <dbReference type="ARBA" id="ARBA00023015"/>
    </source>
</evidence>
<evidence type="ECO:0000256" key="2">
    <source>
        <dbReference type="ARBA" id="ARBA00022737"/>
    </source>
</evidence>
<evidence type="ECO:0000256" key="7">
    <source>
        <dbReference type="ARBA" id="ARBA00023242"/>
    </source>
</evidence>
<dbReference type="InterPro" id="IPR009057">
    <property type="entry name" value="Homeodomain-like_sf"/>
</dbReference>
<dbReference type="Gene3D" id="1.10.10.60">
    <property type="entry name" value="Homeodomain-like"/>
    <property type="match status" value="2"/>
</dbReference>
<reference evidence="11 12" key="1">
    <citation type="submission" date="2024-04" db="EMBL/GenBank/DDBJ databases">
        <authorList>
            <person name="Fracassetti M."/>
        </authorList>
    </citation>
    <scope>NUCLEOTIDE SEQUENCE [LARGE SCALE GENOMIC DNA]</scope>
</reference>
<evidence type="ECO:0000256" key="5">
    <source>
        <dbReference type="ARBA" id="ARBA00023159"/>
    </source>
</evidence>
<dbReference type="PROSITE" id="PS50090">
    <property type="entry name" value="MYB_LIKE"/>
    <property type="match status" value="2"/>
</dbReference>
<feature type="domain" description="HTH myb-type" evidence="10">
    <location>
        <begin position="9"/>
        <end position="62"/>
    </location>
</feature>
<dbReference type="InterPro" id="IPR001005">
    <property type="entry name" value="SANT/Myb"/>
</dbReference>
<evidence type="ECO:0000256" key="8">
    <source>
        <dbReference type="SAM" id="MobiDB-lite"/>
    </source>
</evidence>
<comment type="subcellular location">
    <subcellularLocation>
        <location evidence="1">Nucleus</location>
    </subcellularLocation>
</comment>
<dbReference type="PROSITE" id="PS51294">
    <property type="entry name" value="HTH_MYB"/>
    <property type="match status" value="2"/>
</dbReference>
<dbReference type="FunFam" id="1.10.10.60:FF:000218">
    <property type="entry name" value="Myb transcription factor"/>
    <property type="match status" value="1"/>
</dbReference>
<feature type="domain" description="HTH myb-type" evidence="10">
    <location>
        <begin position="63"/>
        <end position="113"/>
    </location>
</feature>
<dbReference type="CDD" id="cd00167">
    <property type="entry name" value="SANT"/>
    <property type="match status" value="2"/>
</dbReference>
<keyword evidence="2" id="KW-0677">Repeat</keyword>
<proteinExistence type="predicted"/>
<evidence type="ECO:0000259" key="10">
    <source>
        <dbReference type="PROSITE" id="PS51294"/>
    </source>
</evidence>
<name>A0AAV2EV74_9ROSI</name>
<evidence type="ECO:0000259" key="9">
    <source>
        <dbReference type="PROSITE" id="PS50090"/>
    </source>
</evidence>
<dbReference type="Pfam" id="PF00249">
    <property type="entry name" value="Myb_DNA-binding"/>
    <property type="match status" value="2"/>
</dbReference>
<dbReference type="GO" id="GO:0005634">
    <property type="term" value="C:nucleus"/>
    <property type="evidence" value="ECO:0007669"/>
    <property type="project" value="UniProtKB-SubCell"/>
</dbReference>
<feature type="domain" description="Myb-like" evidence="9">
    <location>
        <begin position="59"/>
        <end position="109"/>
    </location>
</feature>
<keyword evidence="5" id="KW-0010">Activator</keyword>
<dbReference type="GO" id="GO:0003677">
    <property type="term" value="F:DNA binding"/>
    <property type="evidence" value="ECO:0007669"/>
    <property type="project" value="UniProtKB-KW"/>
</dbReference>
<dbReference type="AlphaFoldDB" id="A0AAV2EV74"/>
<evidence type="ECO:0000256" key="1">
    <source>
        <dbReference type="ARBA" id="ARBA00004123"/>
    </source>
</evidence>
<protein>
    <submittedName>
        <fullName evidence="11">Uncharacterized protein</fullName>
    </submittedName>
</protein>
<dbReference type="InterPro" id="IPR015495">
    <property type="entry name" value="Myb_TF_plants"/>
</dbReference>
<evidence type="ECO:0000256" key="4">
    <source>
        <dbReference type="ARBA" id="ARBA00023125"/>
    </source>
</evidence>
<keyword evidence="3" id="KW-0805">Transcription regulation</keyword>
<organism evidence="11 12">
    <name type="scientific">Linum trigynum</name>
    <dbReference type="NCBI Taxonomy" id="586398"/>
    <lineage>
        <taxon>Eukaryota</taxon>
        <taxon>Viridiplantae</taxon>
        <taxon>Streptophyta</taxon>
        <taxon>Embryophyta</taxon>
        <taxon>Tracheophyta</taxon>
        <taxon>Spermatophyta</taxon>
        <taxon>Magnoliopsida</taxon>
        <taxon>eudicotyledons</taxon>
        <taxon>Gunneridae</taxon>
        <taxon>Pentapetalae</taxon>
        <taxon>rosids</taxon>
        <taxon>fabids</taxon>
        <taxon>Malpighiales</taxon>
        <taxon>Linaceae</taxon>
        <taxon>Linum</taxon>
    </lineage>
</organism>
<keyword evidence="7" id="KW-0539">Nucleus</keyword>
<feature type="region of interest" description="Disordered" evidence="8">
    <location>
        <begin position="156"/>
        <end position="184"/>
    </location>
</feature>
<evidence type="ECO:0000313" key="11">
    <source>
        <dbReference type="EMBL" id="CAL1389647.1"/>
    </source>
</evidence>
<accession>A0AAV2EV74</accession>
<evidence type="ECO:0000256" key="6">
    <source>
        <dbReference type="ARBA" id="ARBA00023163"/>
    </source>
</evidence>
<dbReference type="InterPro" id="IPR017930">
    <property type="entry name" value="Myb_dom"/>
</dbReference>
<keyword evidence="4" id="KW-0238">DNA-binding</keyword>